<name>M7XGG4_9BACT</name>
<feature type="compositionally biased region" description="Polar residues" evidence="1">
    <location>
        <begin position="1"/>
        <end position="11"/>
    </location>
</feature>
<dbReference type="Proteomes" id="UP000010953">
    <property type="component" value="Unassembled WGS sequence"/>
</dbReference>
<keyword evidence="3" id="KW-1185">Reference proteome</keyword>
<comment type="caution">
    <text evidence="2">The sequence shown here is derived from an EMBL/GenBank/DDBJ whole genome shotgun (WGS) entry which is preliminary data.</text>
</comment>
<dbReference type="AlphaFoldDB" id="M7XGG4"/>
<organism evidence="2 3">
    <name type="scientific">Mariniradius saccharolyticus AK6</name>
    <dbReference type="NCBI Taxonomy" id="1239962"/>
    <lineage>
        <taxon>Bacteria</taxon>
        <taxon>Pseudomonadati</taxon>
        <taxon>Bacteroidota</taxon>
        <taxon>Cytophagia</taxon>
        <taxon>Cytophagales</taxon>
        <taxon>Cyclobacteriaceae</taxon>
        <taxon>Mariniradius</taxon>
    </lineage>
</organism>
<proteinExistence type="predicted"/>
<evidence type="ECO:0000256" key="1">
    <source>
        <dbReference type="SAM" id="MobiDB-lite"/>
    </source>
</evidence>
<sequence length="50" mass="5572">MGIPPSETQGNWELHPEGGGTMNSPGFFPIIIVDRGKGNQRSICFWERKV</sequence>
<feature type="region of interest" description="Disordered" evidence="1">
    <location>
        <begin position="1"/>
        <end position="23"/>
    </location>
</feature>
<evidence type="ECO:0000313" key="2">
    <source>
        <dbReference type="EMBL" id="EMS33894.1"/>
    </source>
</evidence>
<dbReference type="InParanoid" id="M7XGG4"/>
<dbReference type="EMBL" id="AMZY02000008">
    <property type="protein sequence ID" value="EMS33894.1"/>
    <property type="molecule type" value="Genomic_DNA"/>
</dbReference>
<accession>M7XGG4</accession>
<reference evidence="2" key="1">
    <citation type="submission" date="2013-01" db="EMBL/GenBank/DDBJ databases">
        <title>Genome assembly of Mariniradius saccharolyticus AK6.</title>
        <authorList>
            <person name="Vaidya B."/>
            <person name="Khatri I."/>
            <person name="Tanuku N.R.S."/>
            <person name="Subramanian S."/>
            <person name="Pinnaka A."/>
        </authorList>
    </citation>
    <scope>NUCLEOTIDE SEQUENCE [LARGE SCALE GENOMIC DNA]</scope>
    <source>
        <strain evidence="2">AK6</strain>
    </source>
</reference>
<protein>
    <submittedName>
        <fullName evidence="2">Uncharacterized protein</fullName>
    </submittedName>
</protein>
<gene>
    <name evidence="2" type="ORF">C943_04213</name>
</gene>
<evidence type="ECO:0000313" key="3">
    <source>
        <dbReference type="Proteomes" id="UP000010953"/>
    </source>
</evidence>